<protein>
    <recommendedName>
        <fullName evidence="2">Fungal-type protein kinase domain-containing protein</fullName>
    </recommendedName>
</protein>
<proteinExistence type="predicted"/>
<dbReference type="Proteomes" id="UP000313359">
    <property type="component" value="Unassembled WGS sequence"/>
</dbReference>
<evidence type="ECO:0000313" key="4">
    <source>
        <dbReference type="Proteomes" id="UP000313359"/>
    </source>
</evidence>
<evidence type="ECO:0000259" key="2">
    <source>
        <dbReference type="Pfam" id="PF17667"/>
    </source>
</evidence>
<dbReference type="PANTHER" id="PTHR38248">
    <property type="entry name" value="FUNK1 6"/>
    <property type="match status" value="1"/>
</dbReference>
<dbReference type="EMBL" id="ML122279">
    <property type="protein sequence ID" value="RPD57736.1"/>
    <property type="molecule type" value="Genomic_DNA"/>
</dbReference>
<feature type="region of interest" description="Disordered" evidence="1">
    <location>
        <begin position="681"/>
        <end position="743"/>
    </location>
</feature>
<accession>A0A5C2S8T1</accession>
<dbReference type="InterPro" id="IPR040976">
    <property type="entry name" value="Pkinase_fungal"/>
</dbReference>
<feature type="domain" description="Fungal-type protein kinase" evidence="2">
    <location>
        <begin position="105"/>
        <end position="491"/>
    </location>
</feature>
<keyword evidence="4" id="KW-1185">Reference proteome</keyword>
<evidence type="ECO:0000256" key="1">
    <source>
        <dbReference type="SAM" id="MobiDB-lite"/>
    </source>
</evidence>
<dbReference type="Pfam" id="PF17667">
    <property type="entry name" value="Pkinase_fungal"/>
    <property type="match status" value="1"/>
</dbReference>
<dbReference type="AlphaFoldDB" id="A0A5C2S8T1"/>
<evidence type="ECO:0000313" key="3">
    <source>
        <dbReference type="EMBL" id="RPD57736.1"/>
    </source>
</evidence>
<sequence>MCMLEYQDWMDRYVPAPVGEHEPEELSSWTLKKPIRPENSRDKGTSHINTWLKHADNDDNRREAEPEGQYGYQVVVTANKVDPLDETRQRCDMALYPTFSAPTDREEGANWAAIEEAEDSKFEPTSERRKDNLGQIMSYATLLYTKQHRAHLFTVVLFGDMARLIRWDHSGIVVTKKFNYHQEPIKLGRFLWRLCHLSAAQRGHDPTVTRVLSTSAEDELIEKRAEKPILEGVHEIGRHARLLFKESITNKLERYKIRVDGRDFLVGGPHFASSELAGRGTRCYVAIDCDNPEGPFVYLKDAWRVAHEGIEREGDVLAYLNDDGIGAGRVEGVPTLVCHGDVEDQQTDSQEVWKALHPDEPDCPLKTHRHYRIVVEEVGLPMGCFRNAAELVASSAFAFKAYKKGVNHRDVSAGNVLIYIRESIVDGQLVQERVGLLTDWEVSKRTDILDTAQQSDRTGTWQFMSAYTLSNPDQPASIPDEIEAFFHVLLFFAIRYLRHNYEDVGEFMSSYFNGYLKHRGDYYCGQMKYDAMHQGAISVPGSGSLTFSLPAGFVPPPTTRDLPPSETHILNDLIASLLRLFSARYTLHQLAKSPSPTGHNLPPPPTRTAALPSGQFARMREQMKGLYRPTAAGVARVKHAQADITPKKRAQLMGVAAQLESHEEIVTLYASFFLEEQELQWPPQDTVPDQLPKNYRPKNNTHHEGHATSRPATGSKRATMEDEAGREYPDTKRQLRSSRNPVD</sequence>
<dbReference type="PANTHER" id="PTHR38248:SF2">
    <property type="entry name" value="FUNK1 11"/>
    <property type="match status" value="1"/>
</dbReference>
<organism evidence="3 4">
    <name type="scientific">Lentinus tigrinus ALCF2SS1-6</name>
    <dbReference type="NCBI Taxonomy" id="1328759"/>
    <lineage>
        <taxon>Eukaryota</taxon>
        <taxon>Fungi</taxon>
        <taxon>Dikarya</taxon>
        <taxon>Basidiomycota</taxon>
        <taxon>Agaricomycotina</taxon>
        <taxon>Agaricomycetes</taxon>
        <taxon>Polyporales</taxon>
        <taxon>Polyporaceae</taxon>
        <taxon>Lentinus</taxon>
    </lineage>
</organism>
<feature type="compositionally biased region" description="Basic and acidic residues" evidence="1">
    <location>
        <begin position="718"/>
        <end position="733"/>
    </location>
</feature>
<reference evidence="3" key="1">
    <citation type="journal article" date="2018" name="Genome Biol. Evol.">
        <title>Genomics and development of Lentinus tigrinus, a white-rot wood-decaying mushroom with dimorphic fruiting bodies.</title>
        <authorList>
            <person name="Wu B."/>
            <person name="Xu Z."/>
            <person name="Knudson A."/>
            <person name="Carlson A."/>
            <person name="Chen N."/>
            <person name="Kovaka S."/>
            <person name="LaButti K."/>
            <person name="Lipzen A."/>
            <person name="Pennachio C."/>
            <person name="Riley R."/>
            <person name="Schakwitz W."/>
            <person name="Umezawa K."/>
            <person name="Ohm R.A."/>
            <person name="Grigoriev I.V."/>
            <person name="Nagy L.G."/>
            <person name="Gibbons J."/>
            <person name="Hibbett D."/>
        </authorList>
    </citation>
    <scope>NUCLEOTIDE SEQUENCE [LARGE SCALE GENOMIC DNA]</scope>
    <source>
        <strain evidence="3">ALCF2SS1-6</strain>
    </source>
</reference>
<dbReference type="STRING" id="1328759.A0A5C2S8T1"/>
<dbReference type="SUPFAM" id="SSF56112">
    <property type="entry name" value="Protein kinase-like (PK-like)"/>
    <property type="match status" value="1"/>
</dbReference>
<dbReference type="OrthoDB" id="2803809at2759"/>
<gene>
    <name evidence="3" type="ORF">L227DRAFT_602329</name>
</gene>
<dbReference type="InterPro" id="IPR011009">
    <property type="entry name" value="Kinase-like_dom_sf"/>
</dbReference>
<name>A0A5C2S8T1_9APHY</name>